<evidence type="ECO:0000259" key="1">
    <source>
        <dbReference type="Pfam" id="PF12937"/>
    </source>
</evidence>
<comment type="caution">
    <text evidence="3">The sequence shown here is derived from an EMBL/GenBank/DDBJ whole genome shotgun (WGS) entry which is preliminary data.</text>
</comment>
<dbReference type="AlphaFoldDB" id="A0A8H7PNR2"/>
<dbReference type="OrthoDB" id="28868at2759"/>
<accession>A0A8H7PNR2</accession>
<protein>
    <recommendedName>
        <fullName evidence="5">F-box domain-containing protein</fullName>
    </recommendedName>
</protein>
<name>A0A8H7PNR2_MORIS</name>
<dbReference type="EMBL" id="JAEPQZ010000009">
    <property type="protein sequence ID" value="KAG2177363.1"/>
    <property type="molecule type" value="Genomic_DNA"/>
</dbReference>
<organism evidence="3 4">
    <name type="scientific">Mortierella isabellina</name>
    <name type="common">Filamentous fungus</name>
    <name type="synonym">Umbelopsis isabellina</name>
    <dbReference type="NCBI Taxonomy" id="91625"/>
    <lineage>
        <taxon>Eukaryota</taxon>
        <taxon>Fungi</taxon>
        <taxon>Fungi incertae sedis</taxon>
        <taxon>Mucoromycota</taxon>
        <taxon>Mucoromycotina</taxon>
        <taxon>Umbelopsidomycetes</taxon>
        <taxon>Umbelopsidales</taxon>
        <taxon>Umbelopsidaceae</taxon>
        <taxon>Umbelopsis</taxon>
    </lineage>
</organism>
<evidence type="ECO:0000259" key="2">
    <source>
        <dbReference type="Pfam" id="PF13369"/>
    </source>
</evidence>
<dbReference type="Gene3D" id="1.20.1280.50">
    <property type="match status" value="1"/>
</dbReference>
<proteinExistence type="predicted"/>
<feature type="domain" description="F-box" evidence="1">
    <location>
        <begin position="10"/>
        <end position="45"/>
    </location>
</feature>
<dbReference type="Pfam" id="PF12937">
    <property type="entry name" value="F-box-like"/>
    <property type="match status" value="1"/>
</dbReference>
<feature type="domain" description="Protein SirB1 N-terminal" evidence="2">
    <location>
        <begin position="186"/>
        <end position="299"/>
    </location>
</feature>
<evidence type="ECO:0008006" key="5">
    <source>
        <dbReference type="Google" id="ProtNLM"/>
    </source>
</evidence>
<evidence type="ECO:0000313" key="4">
    <source>
        <dbReference type="Proteomes" id="UP000654370"/>
    </source>
</evidence>
<sequence>MPSALEIDTILDNIFQCLDVVSLSKCLCVCKTFCLNAARPLLWKGHVIERWTRWQICNDNNLDWRQEFLTRIVVDTEIERQLQGICEDSKGQCSKISKLADTYGVRALDVLTRVYLDSEKRSLTERHYAGRLIHRIKKRQCLSFWSGQSNPDITSWPPTPGVMNSPTYIGLAMLSCAIMPFLEVDVKQVMNELALQFKEIYLTDSELSEFEKAKRLVYFMRLDLGFGAAKSYYDIHNSLIPSVLAYRRGVPLSLAVVYQGIAHLSDILGVDVMSFPGHVVVRHTEPGIESQMYIDLFQTQLQPKPQAMITAEDFASVDEECIMTREQCEERFISRYGMAIRINPGPGMFPREIYARCMRNIMNADTNTEYEHRGQYIRYHLMLTKYATSLQMAMCYAASRPQLQDFCLQVAEQHVPEDVDLLDPWVANLDRIKHIKRHDLKGQTFKPRIYDGLIDNYVRPVGSIVCRHKNGPASVVIRWTVDFDESGEPDVLMTLLGENMQIEHVYVRPSLCTSLKQSQAVKQFCTTLEIGKYFSYYDDHHGRFVPNAIWQRLFPKDDPKNFETYMTLQS</sequence>
<dbReference type="InterPro" id="IPR036047">
    <property type="entry name" value="F-box-like_dom_sf"/>
</dbReference>
<dbReference type="Pfam" id="PF13369">
    <property type="entry name" value="Transglut_core2"/>
    <property type="match status" value="1"/>
</dbReference>
<dbReference type="CDD" id="cd09917">
    <property type="entry name" value="F-box_SF"/>
    <property type="match status" value="1"/>
</dbReference>
<dbReference type="PANTHER" id="PTHR31350">
    <property type="entry name" value="SI:DKEY-261L7.2"/>
    <property type="match status" value="1"/>
</dbReference>
<keyword evidence="4" id="KW-1185">Reference proteome</keyword>
<dbReference type="InterPro" id="IPR001810">
    <property type="entry name" value="F-box_dom"/>
</dbReference>
<dbReference type="Proteomes" id="UP000654370">
    <property type="component" value="Unassembled WGS sequence"/>
</dbReference>
<dbReference type="InterPro" id="IPR032698">
    <property type="entry name" value="SirB1_N"/>
</dbReference>
<gene>
    <name evidence="3" type="ORF">INT43_008020</name>
</gene>
<dbReference type="PANTHER" id="PTHR31350:SF27">
    <property type="entry name" value="HEMIMETHYLATED DNA-BINDING DOMAIN-CONTAINING PROTEIN"/>
    <property type="match status" value="1"/>
</dbReference>
<reference evidence="3" key="1">
    <citation type="submission" date="2020-12" db="EMBL/GenBank/DDBJ databases">
        <title>Metabolic potential, ecology and presence of endohyphal bacteria is reflected in genomic diversity of Mucoromycotina.</title>
        <authorList>
            <person name="Muszewska A."/>
            <person name="Okrasinska A."/>
            <person name="Steczkiewicz K."/>
            <person name="Drgas O."/>
            <person name="Orlowska M."/>
            <person name="Perlinska-Lenart U."/>
            <person name="Aleksandrzak-Piekarczyk T."/>
            <person name="Szatraj K."/>
            <person name="Zielenkiewicz U."/>
            <person name="Pilsyk S."/>
            <person name="Malc E."/>
            <person name="Mieczkowski P."/>
            <person name="Kruszewska J.S."/>
            <person name="Biernat P."/>
            <person name="Pawlowska J."/>
        </authorList>
    </citation>
    <scope>NUCLEOTIDE SEQUENCE</scope>
    <source>
        <strain evidence="3">WA0000067209</strain>
    </source>
</reference>
<dbReference type="SUPFAM" id="SSF81383">
    <property type="entry name" value="F-box domain"/>
    <property type="match status" value="1"/>
</dbReference>
<evidence type="ECO:0000313" key="3">
    <source>
        <dbReference type="EMBL" id="KAG2177363.1"/>
    </source>
</evidence>